<sequence>MMRSQSRHQQDHQSKIFYELSALVLNIIRSPPTPIDFSDEIQPRRRPPSRIEPAMQQITPAGFASLLLGISLSLMLCGSLTFFIGFMLMPWVLGLPGSCCETILVVRFYAEGFSSTHILWPWCYILLCGRYIIVDISYTSLWTSHLWFHIMSSIEEAD</sequence>
<protein>
    <submittedName>
        <fullName evidence="2">Uncharacterized protein</fullName>
    </submittedName>
</protein>
<proteinExistence type="predicted"/>
<keyword evidence="1" id="KW-0472">Membrane</keyword>
<evidence type="ECO:0000313" key="2">
    <source>
        <dbReference type="EMBL" id="CAI9761711.1"/>
    </source>
</evidence>
<keyword evidence="1" id="KW-1133">Transmembrane helix</keyword>
<dbReference type="Proteomes" id="UP000834106">
    <property type="component" value="Chromosome 5"/>
</dbReference>
<keyword evidence="1" id="KW-0812">Transmembrane</keyword>
<feature type="transmembrane region" description="Helical" evidence="1">
    <location>
        <begin position="122"/>
        <end position="141"/>
    </location>
</feature>
<gene>
    <name evidence="2" type="ORF">FPE_LOCUS9141</name>
</gene>
<evidence type="ECO:0000313" key="3">
    <source>
        <dbReference type="Proteomes" id="UP000834106"/>
    </source>
</evidence>
<feature type="transmembrane region" description="Helical" evidence="1">
    <location>
        <begin position="63"/>
        <end position="85"/>
    </location>
</feature>
<reference evidence="2" key="1">
    <citation type="submission" date="2023-05" db="EMBL/GenBank/DDBJ databases">
        <authorList>
            <person name="Huff M."/>
        </authorList>
    </citation>
    <scope>NUCLEOTIDE SEQUENCE</scope>
</reference>
<name>A0AAD2DS61_9LAMI</name>
<dbReference type="PANTHER" id="PTHR34781">
    <property type="entry name" value="TRANSMEMBRANE PROTEIN"/>
    <property type="match status" value="1"/>
</dbReference>
<accession>A0AAD2DS61</accession>
<dbReference type="AlphaFoldDB" id="A0AAD2DS61"/>
<dbReference type="PANTHER" id="PTHR34781:SF2">
    <property type="entry name" value="TRANSMEMBRANE PROTEIN"/>
    <property type="match status" value="1"/>
</dbReference>
<organism evidence="2 3">
    <name type="scientific">Fraxinus pennsylvanica</name>
    <dbReference type="NCBI Taxonomy" id="56036"/>
    <lineage>
        <taxon>Eukaryota</taxon>
        <taxon>Viridiplantae</taxon>
        <taxon>Streptophyta</taxon>
        <taxon>Embryophyta</taxon>
        <taxon>Tracheophyta</taxon>
        <taxon>Spermatophyta</taxon>
        <taxon>Magnoliopsida</taxon>
        <taxon>eudicotyledons</taxon>
        <taxon>Gunneridae</taxon>
        <taxon>Pentapetalae</taxon>
        <taxon>asterids</taxon>
        <taxon>lamiids</taxon>
        <taxon>Lamiales</taxon>
        <taxon>Oleaceae</taxon>
        <taxon>Oleeae</taxon>
        <taxon>Fraxinus</taxon>
    </lineage>
</organism>
<keyword evidence="3" id="KW-1185">Reference proteome</keyword>
<dbReference type="EMBL" id="OU503040">
    <property type="protein sequence ID" value="CAI9761711.1"/>
    <property type="molecule type" value="Genomic_DNA"/>
</dbReference>
<evidence type="ECO:0000256" key="1">
    <source>
        <dbReference type="SAM" id="Phobius"/>
    </source>
</evidence>